<accession>A0A5M4AZ63</accession>
<evidence type="ECO:0000313" key="6">
    <source>
        <dbReference type="Proteomes" id="UP000391834"/>
    </source>
</evidence>
<evidence type="ECO:0000259" key="4">
    <source>
        <dbReference type="PROSITE" id="PS50893"/>
    </source>
</evidence>
<dbReference type="RefSeq" id="WP_025865680.1">
    <property type="nucleotide sequence ID" value="NZ_BLAX01000001.1"/>
</dbReference>
<dbReference type="PROSITE" id="PS00211">
    <property type="entry name" value="ABC_TRANSPORTER_1"/>
    <property type="match status" value="1"/>
</dbReference>
<dbReference type="PROSITE" id="PS50893">
    <property type="entry name" value="ABC_TRANSPORTER_2"/>
    <property type="match status" value="1"/>
</dbReference>
<name>A0A5M4AZ63_9BACT</name>
<gene>
    <name evidence="5" type="ORF">PbJCM13498_20480</name>
</gene>
<keyword evidence="6" id="KW-1185">Reference proteome</keyword>
<evidence type="ECO:0000256" key="2">
    <source>
        <dbReference type="ARBA" id="ARBA00022741"/>
    </source>
</evidence>
<dbReference type="AlphaFoldDB" id="A0A5M4AZ63"/>
<dbReference type="PANTHER" id="PTHR42711">
    <property type="entry name" value="ABC TRANSPORTER ATP-BINDING PROTEIN"/>
    <property type="match status" value="1"/>
</dbReference>
<dbReference type="Gene3D" id="3.40.50.300">
    <property type="entry name" value="P-loop containing nucleotide triphosphate hydrolases"/>
    <property type="match status" value="1"/>
</dbReference>
<proteinExistence type="predicted"/>
<keyword evidence="2" id="KW-0547">Nucleotide-binding</keyword>
<dbReference type="Proteomes" id="UP000391834">
    <property type="component" value="Unassembled WGS sequence"/>
</dbReference>
<reference evidence="5 6" key="1">
    <citation type="submission" date="2019-10" db="EMBL/GenBank/DDBJ databases">
        <title>Prolixibacter strains distinguished by the presence of nitrate reductase genes were adept at nitrate-dependent anaerobic corrosion of metallic iron and carbon steel.</title>
        <authorList>
            <person name="Iino T."/>
            <person name="Shono N."/>
            <person name="Ito K."/>
            <person name="Nakamura R."/>
            <person name="Sueoka K."/>
            <person name="Harayama S."/>
            <person name="Ohkuma M."/>
        </authorList>
    </citation>
    <scope>NUCLEOTIDE SEQUENCE [LARGE SCALE GENOMIC DNA]</scope>
    <source>
        <strain evidence="5 6">JCM 13498</strain>
    </source>
</reference>
<keyword evidence="1" id="KW-0813">Transport</keyword>
<dbReference type="CDD" id="cd03230">
    <property type="entry name" value="ABC_DR_subfamily_A"/>
    <property type="match status" value="1"/>
</dbReference>
<comment type="caution">
    <text evidence="5">The sequence shown here is derived from an EMBL/GenBank/DDBJ whole genome shotgun (WGS) entry which is preliminary data.</text>
</comment>
<dbReference type="Pfam" id="PF00005">
    <property type="entry name" value="ABC_tran"/>
    <property type="match status" value="1"/>
</dbReference>
<dbReference type="EMBL" id="BLAX01000001">
    <property type="protein sequence ID" value="GET33185.1"/>
    <property type="molecule type" value="Genomic_DNA"/>
</dbReference>
<protein>
    <submittedName>
        <fullName evidence="5">ATP-binding protein</fullName>
    </submittedName>
</protein>
<keyword evidence="3 5" id="KW-0067">ATP-binding</keyword>
<evidence type="ECO:0000256" key="3">
    <source>
        <dbReference type="ARBA" id="ARBA00022840"/>
    </source>
</evidence>
<dbReference type="GO" id="GO:0016887">
    <property type="term" value="F:ATP hydrolysis activity"/>
    <property type="evidence" value="ECO:0007669"/>
    <property type="project" value="InterPro"/>
</dbReference>
<dbReference type="SMART" id="SM00382">
    <property type="entry name" value="AAA"/>
    <property type="match status" value="1"/>
</dbReference>
<organism evidence="5 6">
    <name type="scientific">Prolixibacter bellariivorans</name>
    <dbReference type="NCBI Taxonomy" id="314319"/>
    <lineage>
        <taxon>Bacteria</taxon>
        <taxon>Pseudomonadati</taxon>
        <taxon>Bacteroidota</taxon>
        <taxon>Bacteroidia</taxon>
        <taxon>Marinilabiliales</taxon>
        <taxon>Prolixibacteraceae</taxon>
        <taxon>Prolixibacter</taxon>
    </lineage>
</organism>
<evidence type="ECO:0000313" key="5">
    <source>
        <dbReference type="EMBL" id="GET33185.1"/>
    </source>
</evidence>
<evidence type="ECO:0000256" key="1">
    <source>
        <dbReference type="ARBA" id="ARBA00022448"/>
    </source>
</evidence>
<dbReference type="InterPro" id="IPR003439">
    <property type="entry name" value="ABC_transporter-like_ATP-bd"/>
</dbReference>
<dbReference type="InterPro" id="IPR027417">
    <property type="entry name" value="P-loop_NTPase"/>
</dbReference>
<dbReference type="OrthoDB" id="9801987at2"/>
<dbReference type="PANTHER" id="PTHR42711:SF18">
    <property type="entry name" value="ABC TRANSPORTER, ATP-BINDING PROTEIN"/>
    <property type="match status" value="1"/>
</dbReference>
<dbReference type="InterPro" id="IPR003593">
    <property type="entry name" value="AAA+_ATPase"/>
</dbReference>
<dbReference type="GO" id="GO:0005524">
    <property type="term" value="F:ATP binding"/>
    <property type="evidence" value="ECO:0007669"/>
    <property type="project" value="UniProtKB-KW"/>
</dbReference>
<sequence>MIQVENLEFQYPGNDSPTLKGLNFEIDKGEVFGFLGPSGAGKSTTQKVLYKILNGYRGSVWIDGKDLSGWDNTYFGKIGVGFELPNHYLKLTGRENMDLFASFYPDGRKQKVEELFEMVDLQEALNKRVEAYSKGMKMRLNFIRAIQHNPDILFLDEPTAGLDPVNAHKIKQHILDLKAAGKTIFVTTHNMNTADEICDRVSFIVDGELKTTDSPQKLKSQYGKEAIRVELKDGRMEEFPLDKLGENTAFLTFIKQAEVKHIQTLEASLEEVFIQITGKSLVS</sequence>
<dbReference type="InterPro" id="IPR050763">
    <property type="entry name" value="ABC_transporter_ATP-binding"/>
</dbReference>
<dbReference type="InterPro" id="IPR017871">
    <property type="entry name" value="ABC_transporter-like_CS"/>
</dbReference>
<feature type="domain" description="ABC transporter" evidence="4">
    <location>
        <begin position="2"/>
        <end position="231"/>
    </location>
</feature>
<dbReference type="SUPFAM" id="SSF52540">
    <property type="entry name" value="P-loop containing nucleoside triphosphate hydrolases"/>
    <property type="match status" value="1"/>
</dbReference>